<proteinExistence type="predicted"/>
<evidence type="ECO:0000313" key="4">
    <source>
        <dbReference type="Proteomes" id="UP000215450"/>
    </source>
</evidence>
<evidence type="ECO:0000259" key="1">
    <source>
        <dbReference type="Pfam" id="PF12450"/>
    </source>
</evidence>
<gene>
    <name evidence="3" type="ORF">KEBURONENSIS_00557</name>
    <name evidence="2" type="ORF">KEBURONENSIS_00735</name>
</gene>
<dbReference type="AlphaFoldDB" id="A0A238TGV6"/>
<dbReference type="Proteomes" id="UP000215450">
    <property type="component" value="Unassembled WGS sequence"/>
</dbReference>
<protein>
    <submittedName>
        <fullName evidence="3">von Willebrand factor</fullName>
    </submittedName>
</protein>
<dbReference type="InterPro" id="IPR022156">
    <property type="entry name" value="Uncharacterised_YfbK_N"/>
</dbReference>
<dbReference type="EMBL" id="FXUV02000076">
    <property type="protein sequence ID" value="SNB83459.1"/>
    <property type="molecule type" value="Genomic_DNA"/>
</dbReference>
<evidence type="ECO:0000313" key="3">
    <source>
        <dbReference type="EMBL" id="SNB83459.1"/>
    </source>
</evidence>
<feature type="domain" description="Uncharacterised protein YfbK N-terminal" evidence="1">
    <location>
        <begin position="46"/>
        <end position="138"/>
    </location>
</feature>
<name>A0A238TGV6_9NEIS</name>
<organism evidence="3 4">
    <name type="scientific">Kingella negevensis</name>
    <dbReference type="NCBI Taxonomy" id="1522312"/>
    <lineage>
        <taxon>Bacteria</taxon>
        <taxon>Pseudomonadati</taxon>
        <taxon>Pseudomonadota</taxon>
        <taxon>Betaproteobacteria</taxon>
        <taxon>Neisseriales</taxon>
        <taxon>Neisseriaceae</taxon>
        <taxon>Kingella</taxon>
    </lineage>
</organism>
<accession>A0A238TGV6</accession>
<reference evidence="4" key="3">
    <citation type="submission" date="2017-06" db="EMBL/GenBank/DDBJ databases">
        <authorList>
            <person name="Laurent S."/>
        </authorList>
    </citation>
    <scope>NUCLEOTIDE SEQUENCE [LARGE SCALE GENOMIC DNA]</scope>
</reference>
<evidence type="ECO:0000313" key="2">
    <source>
        <dbReference type="EMBL" id="SMQ13684.1"/>
    </source>
</evidence>
<keyword evidence="4" id="KW-1185">Reference proteome</keyword>
<reference evidence="3" key="2">
    <citation type="submission" date="2017-06" db="EMBL/GenBank/DDBJ databases">
        <authorList>
            <person name="Kim H.J."/>
            <person name="Triplett B.A."/>
        </authorList>
    </citation>
    <scope>NUCLEOTIDE SEQUENCE [LARGE SCALE GENOMIC DNA]</scope>
    <source>
        <strain evidence="3">Kingella_eburonensis</strain>
    </source>
</reference>
<dbReference type="EMBL" id="FXUV01000096">
    <property type="protein sequence ID" value="SMQ13684.1"/>
    <property type="molecule type" value="Genomic_DNA"/>
</dbReference>
<reference evidence="2" key="1">
    <citation type="submission" date="2017-05" db="EMBL/GenBank/DDBJ databases">
        <authorList>
            <person name="Song R."/>
            <person name="Chenine A.L."/>
            <person name="Ruprecht R.M."/>
        </authorList>
    </citation>
    <scope>NUCLEOTIDE SEQUENCE</scope>
    <source>
        <strain evidence="2">Kingella_eburonensis</strain>
    </source>
</reference>
<sequence>MPKDTRQSVIATADSAMSAPMVSMARPSSVMLYGQLRSMPAVPQPENTEKYGEVSPNPVHAVAQTSVSTFSADVDTGSYANVRRFLNNNHLPPHNAVRTEELINYFDYAYAQPSNGKPFAVHTEVADSPWQPEAKLIRIGIKAQDITAKQLPPANLVFWVDVSGSMDGDFNVGITDFNALKDLAAEKRKSGVSLMTLGLARAIITSI</sequence>
<dbReference type="Pfam" id="PF12450">
    <property type="entry name" value="vWF_A"/>
    <property type="match status" value="1"/>
</dbReference>